<keyword evidence="2" id="KW-0732">Signal</keyword>
<evidence type="ECO:0000256" key="1">
    <source>
        <dbReference type="SAM" id="MobiDB-lite"/>
    </source>
</evidence>
<feature type="signal peptide" evidence="2">
    <location>
        <begin position="1"/>
        <end position="22"/>
    </location>
</feature>
<comment type="caution">
    <text evidence="3">The sequence shown here is derived from an EMBL/GenBank/DDBJ whole genome shotgun (WGS) entry which is preliminary data.</text>
</comment>
<organism evidence="3 4">
    <name type="scientific">Thalassolituus maritimus</name>
    <dbReference type="NCBI Taxonomy" id="484498"/>
    <lineage>
        <taxon>Bacteria</taxon>
        <taxon>Pseudomonadati</taxon>
        <taxon>Pseudomonadota</taxon>
        <taxon>Gammaproteobacteria</taxon>
        <taxon>Oceanospirillales</taxon>
        <taxon>Oceanospirillaceae</taxon>
        <taxon>Thalassolituus</taxon>
    </lineage>
</organism>
<reference evidence="3 4" key="1">
    <citation type="submission" date="2024-04" db="EMBL/GenBank/DDBJ databases">
        <title>Draft genome sequence of Thalassolituus maritimus NBRC 116585.</title>
        <authorList>
            <person name="Miyakawa T."/>
            <person name="Kusuya Y."/>
            <person name="Miura T."/>
        </authorList>
    </citation>
    <scope>NUCLEOTIDE SEQUENCE [LARGE SCALE GENOMIC DNA]</scope>
    <source>
        <strain evidence="3 4">5NW40-0001</strain>
    </source>
</reference>
<dbReference type="Proteomes" id="UP001481413">
    <property type="component" value="Unassembled WGS sequence"/>
</dbReference>
<evidence type="ECO:0000256" key="2">
    <source>
        <dbReference type="SAM" id="SignalP"/>
    </source>
</evidence>
<name>A0ABP9ZWY2_9GAMM</name>
<gene>
    <name evidence="3" type="ORF">NBRC116585_07710</name>
</gene>
<feature type="region of interest" description="Disordered" evidence="1">
    <location>
        <begin position="66"/>
        <end position="87"/>
    </location>
</feature>
<keyword evidence="4" id="KW-1185">Reference proteome</keyword>
<dbReference type="EMBL" id="BAABWH010000002">
    <property type="protein sequence ID" value="GAA6144654.1"/>
    <property type="molecule type" value="Genomic_DNA"/>
</dbReference>
<dbReference type="RefSeq" id="WP_353293600.1">
    <property type="nucleotide sequence ID" value="NZ_BAABWH010000002.1"/>
</dbReference>
<feature type="chain" id="PRO_5046737249" description="Cadherin domain-containing protein" evidence="2">
    <location>
        <begin position="23"/>
        <end position="635"/>
    </location>
</feature>
<protein>
    <recommendedName>
        <fullName evidence="5">Cadherin domain-containing protein</fullName>
    </recommendedName>
</protein>
<evidence type="ECO:0008006" key="5">
    <source>
        <dbReference type="Google" id="ProtNLM"/>
    </source>
</evidence>
<accession>A0ABP9ZWY2</accession>
<evidence type="ECO:0000313" key="3">
    <source>
        <dbReference type="EMBL" id="GAA6144654.1"/>
    </source>
</evidence>
<sequence length="635" mass="68136">MISRSLPTAVLALSLYGLSAHANDCDGIDCPQEPIADECFDQSCELPPENEAPACDGQECPPIDDCQDPQSCEGPIDGPGDGQGETPNYAANVDSDSTVTILSTDITADGEIYVEVSPTKGTATDNQGASVTFDTNGDFSNLEEGVTEEVTFEVYTTGSDVNYAIVTVTVTGVADEEPQTEDPTDEEPATEVSLNAGVMPHDTLSRNGELNDGEFITVWMDTQRLAAGEALVIRDIPDHLTYIETLSADLPADASSTMPFRTQVLGSFYREEDRTLRISPRSGDTTSTPAVHIVFKASSSDSDENTALLIERLDSTGLEATTTTVEIPPAQAAKYYYEIARNSNGAVVTAWPPKDQQEDFVRLEANLSSDPSPLTCSESDTLLTKGLLDGDGNAIAECADGIITATHTDAKVSATTPLTWPLSFIAEQSNTLVAGGSITFSDGSSLSIEDSTSSTVEAGVELVSLKDYVDDPNIRLRMELPDNIQNATNLTVDMLILPGESDDPEAQSPQFTCSTGWEPGVYEISYTLQGDSFLSTCTEHHLHIAFPVSMAVSNQSNFSDGLLRVDVFVANAKDLTDIEAKLLTITNYDESDGPAVEYSEFSAFYEDEEEESLGIGAAILALLTFAYYRRRKQVA</sequence>
<evidence type="ECO:0000313" key="4">
    <source>
        <dbReference type="Proteomes" id="UP001481413"/>
    </source>
</evidence>
<proteinExistence type="predicted"/>